<organism evidence="2 3">
    <name type="scientific">Proteus mirabilis</name>
    <dbReference type="NCBI Taxonomy" id="584"/>
    <lineage>
        <taxon>Bacteria</taxon>
        <taxon>Pseudomonadati</taxon>
        <taxon>Pseudomonadota</taxon>
        <taxon>Gammaproteobacteria</taxon>
        <taxon>Enterobacterales</taxon>
        <taxon>Morganellaceae</taxon>
        <taxon>Proteus</taxon>
    </lineage>
</organism>
<dbReference type="EMBL" id="UAUE01000038">
    <property type="protein sequence ID" value="SPZ04022.1"/>
    <property type="molecule type" value="Genomic_DNA"/>
</dbReference>
<accession>A0A2X2C649</accession>
<dbReference type="Proteomes" id="UP000251485">
    <property type="component" value="Unassembled WGS sequence"/>
</dbReference>
<evidence type="ECO:0000259" key="1">
    <source>
        <dbReference type="Pfam" id="PF05658"/>
    </source>
</evidence>
<protein>
    <submittedName>
        <fullName evidence="2">Adhesin</fullName>
    </submittedName>
</protein>
<gene>
    <name evidence="2" type="ORF">NCTC10975_05167</name>
</gene>
<dbReference type="GO" id="GO:0019867">
    <property type="term" value="C:outer membrane"/>
    <property type="evidence" value="ECO:0007669"/>
    <property type="project" value="InterPro"/>
</dbReference>
<reference evidence="2 3" key="1">
    <citation type="submission" date="2018-06" db="EMBL/GenBank/DDBJ databases">
        <authorList>
            <consortium name="Pathogen Informatics"/>
            <person name="Doyle S."/>
        </authorList>
    </citation>
    <scope>NUCLEOTIDE SEQUENCE [LARGE SCALE GENOMIC DNA]</scope>
    <source>
        <strain evidence="2 3">NCTC10975</strain>
    </source>
</reference>
<dbReference type="Pfam" id="PF05658">
    <property type="entry name" value="YadA_head"/>
    <property type="match status" value="1"/>
</dbReference>
<feature type="domain" description="Trimeric autotransporter adhesin YadA-like head" evidence="1">
    <location>
        <begin position="28"/>
        <end position="52"/>
    </location>
</feature>
<evidence type="ECO:0000313" key="3">
    <source>
        <dbReference type="Proteomes" id="UP000251485"/>
    </source>
</evidence>
<proteinExistence type="predicted"/>
<dbReference type="InterPro" id="IPR008640">
    <property type="entry name" value="Adhesin_Head_dom"/>
</dbReference>
<sequence length="86" mass="8926">MKAELAQKQAEYQAADKALNEAQSTLSQGKQAVAVGDKSLALGEKSVALGVDAPGAGEKTVWHWGTAAWLTGITACPSAVKVRNVF</sequence>
<dbReference type="AlphaFoldDB" id="A0A2X2C649"/>
<evidence type="ECO:0000313" key="2">
    <source>
        <dbReference type="EMBL" id="SPZ04022.1"/>
    </source>
</evidence>
<name>A0A2X2C649_PROMI</name>
<dbReference type="SUPFAM" id="SSF101967">
    <property type="entry name" value="Adhesin YadA, collagen-binding domain"/>
    <property type="match status" value="1"/>
</dbReference>
<dbReference type="InterPro" id="IPR011049">
    <property type="entry name" value="Serralysin-like_metalloprot_C"/>
</dbReference>